<evidence type="ECO:0000259" key="3">
    <source>
        <dbReference type="Pfam" id="PF07859"/>
    </source>
</evidence>
<evidence type="ECO:0000313" key="4">
    <source>
        <dbReference type="EMBL" id="PPJ49839.1"/>
    </source>
</evidence>
<dbReference type="Pfam" id="PF07859">
    <property type="entry name" value="Abhydrolase_3"/>
    <property type="match status" value="1"/>
</dbReference>
<protein>
    <recommendedName>
        <fullName evidence="3">Alpha/beta hydrolase fold-3 domain-containing protein</fullName>
    </recommendedName>
</protein>
<dbReference type="PANTHER" id="PTHR48081">
    <property type="entry name" value="AB HYDROLASE SUPERFAMILY PROTEIN C4A8.06C"/>
    <property type="match status" value="1"/>
</dbReference>
<dbReference type="InterPro" id="IPR029058">
    <property type="entry name" value="AB_hydrolase_fold"/>
</dbReference>
<dbReference type="InterPro" id="IPR013094">
    <property type="entry name" value="AB_hydrolase_3"/>
</dbReference>
<dbReference type="GO" id="GO:0016787">
    <property type="term" value="F:hydrolase activity"/>
    <property type="evidence" value="ECO:0007669"/>
    <property type="project" value="UniProtKB-KW"/>
</dbReference>
<dbReference type="OrthoDB" id="408631at2759"/>
<dbReference type="InterPro" id="IPR050300">
    <property type="entry name" value="GDXG_lipolytic_enzyme"/>
</dbReference>
<sequence>MTTEKVLAMRETVLRAEQEQIATLPTYDTELEEFDTTVPLNPDEDGGDSLPLKVIRRKDNNNNHNGDDEEKNNTAARPLILLFHGACYLAGTPNMLLRPGREFALELDAVVLLATVRKAPEFPFPMPFQDGAYVAQWAVEKSCSFGADVGGGGFVIGGYSAGAQIAAVVVGKRRELGLEHVFTGCFLGIPLILCEEIVPEGLRGVWDEGKSVGEEEEQMKVVLDEMLGYLGADVRSEWYSPLNCEAGLAGFPAVYMQAGGKDILCRDAVVFEAALKEVGVPVKLDVYPPLAHVGYTIWAQGDGEHNPPGLKEGTIDGMRWLLERGKGA</sequence>
<evidence type="ECO:0000256" key="2">
    <source>
        <dbReference type="SAM" id="MobiDB-lite"/>
    </source>
</evidence>
<dbReference type="Gene3D" id="3.40.50.1820">
    <property type="entry name" value="alpha/beta hydrolase"/>
    <property type="match status" value="1"/>
</dbReference>
<dbReference type="Proteomes" id="UP000237631">
    <property type="component" value="Unassembled WGS sequence"/>
</dbReference>
<keyword evidence="1" id="KW-0378">Hydrolase</keyword>
<proteinExistence type="predicted"/>
<dbReference type="AlphaFoldDB" id="A0A2S6BQT3"/>
<accession>A0A2S6BQT3</accession>
<organism evidence="4 5">
    <name type="scientific">Cercospora berteroae</name>
    <dbReference type="NCBI Taxonomy" id="357750"/>
    <lineage>
        <taxon>Eukaryota</taxon>
        <taxon>Fungi</taxon>
        <taxon>Dikarya</taxon>
        <taxon>Ascomycota</taxon>
        <taxon>Pezizomycotina</taxon>
        <taxon>Dothideomycetes</taxon>
        <taxon>Dothideomycetidae</taxon>
        <taxon>Mycosphaerellales</taxon>
        <taxon>Mycosphaerellaceae</taxon>
        <taxon>Cercospora</taxon>
    </lineage>
</organism>
<gene>
    <name evidence="4" type="ORF">CBER1_03292</name>
</gene>
<name>A0A2S6BQT3_9PEZI</name>
<evidence type="ECO:0000313" key="5">
    <source>
        <dbReference type="Proteomes" id="UP000237631"/>
    </source>
</evidence>
<keyword evidence="5" id="KW-1185">Reference proteome</keyword>
<dbReference type="STRING" id="357750.A0A2S6BQT3"/>
<dbReference type="SUPFAM" id="SSF53474">
    <property type="entry name" value="alpha/beta-Hydrolases"/>
    <property type="match status" value="1"/>
</dbReference>
<evidence type="ECO:0000256" key="1">
    <source>
        <dbReference type="ARBA" id="ARBA00022801"/>
    </source>
</evidence>
<dbReference type="EMBL" id="PNEN01001798">
    <property type="protein sequence ID" value="PPJ49839.1"/>
    <property type="molecule type" value="Genomic_DNA"/>
</dbReference>
<reference evidence="5" key="1">
    <citation type="journal article" date="2017" name="bioRxiv">
        <title>Conservation of a gene cluster reveals novel cercosporin biosynthetic mechanisms and extends production to the genus Colletotrichum.</title>
        <authorList>
            <person name="de Jonge R."/>
            <person name="Ebert M.K."/>
            <person name="Huitt-Roehl C.R."/>
            <person name="Pal P."/>
            <person name="Suttle J.C."/>
            <person name="Spanner R.E."/>
            <person name="Neubauer J.D."/>
            <person name="Jurick W.M.II."/>
            <person name="Stott K.A."/>
            <person name="Secor G.A."/>
            <person name="Thomma B.P.H.J."/>
            <person name="Van de Peer Y."/>
            <person name="Townsend C.A."/>
            <person name="Bolton M.D."/>
        </authorList>
    </citation>
    <scope>NUCLEOTIDE SEQUENCE [LARGE SCALE GENOMIC DNA]</scope>
    <source>
        <strain evidence="5">CBS538.71</strain>
    </source>
</reference>
<feature type="region of interest" description="Disordered" evidence="2">
    <location>
        <begin position="36"/>
        <end position="71"/>
    </location>
</feature>
<feature type="domain" description="Alpha/beta hydrolase fold-3" evidence="3">
    <location>
        <begin position="80"/>
        <end position="293"/>
    </location>
</feature>
<comment type="caution">
    <text evidence="4">The sequence shown here is derived from an EMBL/GenBank/DDBJ whole genome shotgun (WGS) entry which is preliminary data.</text>
</comment>